<evidence type="ECO:0000256" key="4">
    <source>
        <dbReference type="ARBA" id="ARBA00022989"/>
    </source>
</evidence>
<dbReference type="PROSITE" id="PS50850">
    <property type="entry name" value="MFS"/>
    <property type="match status" value="1"/>
</dbReference>
<dbReference type="GeneID" id="81599507"/>
<dbReference type="EMBL" id="JAPVEA010000006">
    <property type="protein sequence ID" value="KAJ5449433.1"/>
    <property type="molecule type" value="Genomic_DNA"/>
</dbReference>
<keyword evidence="9" id="KW-1185">Reference proteome</keyword>
<feature type="transmembrane region" description="Helical" evidence="6">
    <location>
        <begin position="110"/>
        <end position="128"/>
    </location>
</feature>
<dbReference type="PROSITE" id="PS00216">
    <property type="entry name" value="SUGAR_TRANSPORT_1"/>
    <property type="match status" value="1"/>
</dbReference>
<dbReference type="SUPFAM" id="SSF103473">
    <property type="entry name" value="MFS general substrate transporter"/>
    <property type="match status" value="1"/>
</dbReference>
<reference evidence="8" key="1">
    <citation type="submission" date="2022-12" db="EMBL/GenBank/DDBJ databases">
        <authorList>
            <person name="Petersen C."/>
        </authorList>
    </citation>
    <scope>NUCLEOTIDE SEQUENCE</scope>
    <source>
        <strain evidence="8">IBT 16125</strain>
    </source>
</reference>
<comment type="caution">
    <text evidence="8">The sequence shown here is derived from an EMBL/GenBank/DDBJ whole genome shotgun (WGS) entry which is preliminary data.</text>
</comment>
<keyword evidence="4 6" id="KW-1133">Transmembrane helix</keyword>
<dbReference type="PANTHER" id="PTHR48022">
    <property type="entry name" value="PLASTIDIC GLUCOSE TRANSPORTER 4"/>
    <property type="match status" value="1"/>
</dbReference>
<name>A0AAD6C3B2_9EURO</name>
<proteinExistence type="inferred from homology"/>
<dbReference type="InterPro" id="IPR005828">
    <property type="entry name" value="MFS_sugar_transport-like"/>
</dbReference>
<evidence type="ECO:0000256" key="6">
    <source>
        <dbReference type="SAM" id="Phobius"/>
    </source>
</evidence>
<keyword evidence="3 6" id="KW-0812">Transmembrane</keyword>
<organism evidence="8 9">
    <name type="scientific">Penicillium daleae</name>
    <dbReference type="NCBI Taxonomy" id="63821"/>
    <lineage>
        <taxon>Eukaryota</taxon>
        <taxon>Fungi</taxon>
        <taxon>Dikarya</taxon>
        <taxon>Ascomycota</taxon>
        <taxon>Pezizomycotina</taxon>
        <taxon>Eurotiomycetes</taxon>
        <taxon>Eurotiomycetidae</taxon>
        <taxon>Eurotiales</taxon>
        <taxon>Aspergillaceae</taxon>
        <taxon>Penicillium</taxon>
    </lineage>
</organism>
<dbReference type="RefSeq" id="XP_056764968.1">
    <property type="nucleotide sequence ID" value="XM_056909264.1"/>
</dbReference>
<feature type="domain" description="Major facilitator superfamily (MFS) profile" evidence="7">
    <location>
        <begin position="1"/>
        <end position="210"/>
    </location>
</feature>
<comment type="subcellular location">
    <subcellularLocation>
        <location evidence="1">Membrane</location>
        <topology evidence="1">Multi-pass membrane protein</topology>
    </subcellularLocation>
</comment>
<dbReference type="InterPro" id="IPR036259">
    <property type="entry name" value="MFS_trans_sf"/>
</dbReference>
<dbReference type="Gene3D" id="1.20.1250.20">
    <property type="entry name" value="MFS general substrate transporter like domains"/>
    <property type="match status" value="1"/>
</dbReference>
<dbReference type="GO" id="GO:0016020">
    <property type="term" value="C:membrane"/>
    <property type="evidence" value="ECO:0007669"/>
    <property type="project" value="UniProtKB-SubCell"/>
</dbReference>
<evidence type="ECO:0000256" key="5">
    <source>
        <dbReference type="ARBA" id="ARBA00023136"/>
    </source>
</evidence>
<evidence type="ECO:0000313" key="8">
    <source>
        <dbReference type="EMBL" id="KAJ5449433.1"/>
    </source>
</evidence>
<keyword evidence="5 6" id="KW-0472">Membrane</keyword>
<dbReference type="InterPro" id="IPR050360">
    <property type="entry name" value="MFS_Sugar_Transporters"/>
</dbReference>
<evidence type="ECO:0000256" key="2">
    <source>
        <dbReference type="ARBA" id="ARBA00010992"/>
    </source>
</evidence>
<dbReference type="Pfam" id="PF00083">
    <property type="entry name" value="Sugar_tr"/>
    <property type="match status" value="1"/>
</dbReference>
<evidence type="ECO:0000259" key="7">
    <source>
        <dbReference type="PROSITE" id="PS50850"/>
    </source>
</evidence>
<feature type="transmembrane region" description="Helical" evidence="6">
    <location>
        <begin position="140"/>
        <end position="159"/>
    </location>
</feature>
<dbReference type="InterPro" id="IPR020846">
    <property type="entry name" value="MFS_dom"/>
</dbReference>
<dbReference type="AlphaFoldDB" id="A0AAD6C3B2"/>
<dbReference type="InterPro" id="IPR005829">
    <property type="entry name" value="Sugar_transporter_CS"/>
</dbReference>
<accession>A0AAD6C3B2</accession>
<evidence type="ECO:0000256" key="1">
    <source>
        <dbReference type="ARBA" id="ARBA00004141"/>
    </source>
</evidence>
<dbReference type="PANTHER" id="PTHR48022:SF63">
    <property type="entry name" value="TRANSPORTER, PUTATIVE-RELATED"/>
    <property type="match status" value="1"/>
</dbReference>
<feature type="transmembrane region" description="Helical" evidence="6">
    <location>
        <begin position="71"/>
        <end position="89"/>
    </location>
</feature>
<sequence>MDSVGITKASTQLGINAGIKTEALVMNVTLSFFIDKLGRRPIYMVSTVGTFIVFNAWTIVSARYAIAANQALGYIFVVLTILYGVFYDVKSGLIATYSTEILPYGLRAKGFTWLNFCVTAALFFNQYINAIALDAIGWKYYIVYCVFLGVEVFVIYTFLIETRYTPMEEIAKYFDGDDTVDVGEIAVTDMKEQARDTEGKSATVHVEGTE</sequence>
<gene>
    <name evidence="8" type="ORF">N7458_005882</name>
</gene>
<evidence type="ECO:0000313" key="9">
    <source>
        <dbReference type="Proteomes" id="UP001213681"/>
    </source>
</evidence>
<protein>
    <submittedName>
        <fullName evidence="8">General substrate transporter</fullName>
    </submittedName>
</protein>
<dbReference type="GO" id="GO:0005351">
    <property type="term" value="F:carbohydrate:proton symporter activity"/>
    <property type="evidence" value="ECO:0007669"/>
    <property type="project" value="TreeGrafter"/>
</dbReference>
<evidence type="ECO:0000256" key="3">
    <source>
        <dbReference type="ARBA" id="ARBA00022692"/>
    </source>
</evidence>
<dbReference type="Proteomes" id="UP001213681">
    <property type="component" value="Unassembled WGS sequence"/>
</dbReference>
<comment type="similarity">
    <text evidence="2">Belongs to the major facilitator superfamily. Sugar transporter (TC 2.A.1.1) family.</text>
</comment>
<reference evidence="8" key="2">
    <citation type="journal article" date="2023" name="IMA Fungus">
        <title>Comparative genomic study of the Penicillium genus elucidates a diverse pangenome and 15 lateral gene transfer events.</title>
        <authorList>
            <person name="Petersen C."/>
            <person name="Sorensen T."/>
            <person name="Nielsen M.R."/>
            <person name="Sondergaard T.E."/>
            <person name="Sorensen J.L."/>
            <person name="Fitzpatrick D.A."/>
            <person name="Frisvad J.C."/>
            <person name="Nielsen K.L."/>
        </authorList>
    </citation>
    <scope>NUCLEOTIDE SEQUENCE</scope>
    <source>
        <strain evidence="8">IBT 16125</strain>
    </source>
</reference>
<feature type="transmembrane region" description="Helical" evidence="6">
    <location>
        <begin position="42"/>
        <end position="65"/>
    </location>
</feature>